<dbReference type="PANTHER" id="PTHR48081">
    <property type="entry name" value="AB HYDROLASE SUPERFAMILY PROTEIN C4A8.06C"/>
    <property type="match status" value="1"/>
</dbReference>
<sequence>MSSVANSGLRLPVKAPEQFSQALEIKQEDFSYGDHDLQKVSVYRRRWGEESARLPAGKGVWIIYIHGGAWRDPAVTDTSIRPAIRELFKNPSSTKLIDDNVPYIASISYRLSYHSLHPQKPETPDNQINRAKHPDHIQDVITGISFLQNKYGFGSKYILVGHSCGATLAFQIFLRKIFSIPHDIPFKNPEVVVGVAGIYDMRLLRDKNPHPIYQDFLVSAFGHEVSDWDSASPANYNLSTFKWPEVKAILVVSSSGDELVDASQINCMDSRLENMTANLRVKVLKGFVDQTHNDIWEKGTGLAKIIVEGLETWLDITKAELEMLR</sequence>
<dbReference type="UniPathway" id="UPA00333">
    <property type="reaction ID" value="UER00454"/>
</dbReference>
<comment type="domain">
    <text evidence="3">The main chain amide nitrogen atoms of the second glycine and its adjacent residue in the HGGXW motif define the oxyanion hole, and stabilize the oxyanion that forms during the nucleophilic attack by the catalytic serine during substrate cleavage.</text>
</comment>
<keyword evidence="2 3" id="KW-0823">Tryptophan catabolism</keyword>
<evidence type="ECO:0000256" key="3">
    <source>
        <dbReference type="HAMAP-Rule" id="MF_03014"/>
    </source>
</evidence>
<evidence type="ECO:0000256" key="2">
    <source>
        <dbReference type="ARBA" id="ARBA00023079"/>
    </source>
</evidence>
<dbReference type="EMBL" id="FJUW01000046">
    <property type="protein sequence ID" value="CZT08262.1"/>
    <property type="molecule type" value="Genomic_DNA"/>
</dbReference>
<dbReference type="FunCoup" id="A0A1E1LCU7">
    <property type="interactions" value="134"/>
</dbReference>
<dbReference type="Gene3D" id="3.40.50.1820">
    <property type="entry name" value="alpha/beta hydrolase"/>
    <property type="match status" value="1"/>
</dbReference>
<dbReference type="HAMAP" id="MF_03014">
    <property type="entry name" value="KFase"/>
    <property type="match status" value="1"/>
</dbReference>
<comment type="subunit">
    <text evidence="3">Homodimer.</text>
</comment>
<name>A0A1E1LCU7_9HELO</name>
<dbReference type="ESTHER" id="9helo-a0a1e1lcu7">
    <property type="family name" value="Kynurenine-formamidase"/>
</dbReference>
<evidence type="ECO:0000313" key="4">
    <source>
        <dbReference type="EMBL" id="CZT08262.1"/>
    </source>
</evidence>
<dbReference type="Proteomes" id="UP000178129">
    <property type="component" value="Unassembled WGS sequence"/>
</dbReference>
<protein>
    <recommendedName>
        <fullName evidence="3">Kynurenine formamidase</fullName>
        <shortName evidence="3">KFA</shortName>
        <shortName evidence="3">KFase</shortName>
        <ecNumber evidence="3">3.5.1.9</ecNumber>
    </recommendedName>
    <alternativeName>
        <fullName evidence="3">Arylformamidase</fullName>
    </alternativeName>
    <alternativeName>
        <fullName evidence="3">N-formylkynurenine formamidase</fullName>
        <shortName evidence="3">FKF</shortName>
    </alternativeName>
</protein>
<dbReference type="GO" id="GO:0034354">
    <property type="term" value="P:'de novo' NAD+ biosynthetic process from L-tryptophan"/>
    <property type="evidence" value="ECO:0007669"/>
    <property type="project" value="UniProtKB-UniRule"/>
</dbReference>
<dbReference type="GO" id="GO:0004061">
    <property type="term" value="F:arylformamidase activity"/>
    <property type="evidence" value="ECO:0007669"/>
    <property type="project" value="UniProtKB-UniRule"/>
</dbReference>
<reference evidence="5" key="1">
    <citation type="submission" date="2016-03" db="EMBL/GenBank/DDBJ databases">
        <authorList>
            <person name="Ploux O."/>
        </authorList>
    </citation>
    <scope>NUCLEOTIDE SEQUENCE [LARGE SCALE GENOMIC DNA]</scope>
    <source>
        <strain evidence="5">UK7</strain>
    </source>
</reference>
<keyword evidence="1 3" id="KW-0378">Hydrolase</keyword>
<comment type="catalytic activity">
    <reaction evidence="3">
        <text>N-formyl-L-kynurenine + H2O = L-kynurenine + formate + H(+)</text>
        <dbReference type="Rhea" id="RHEA:13009"/>
        <dbReference type="ChEBI" id="CHEBI:15377"/>
        <dbReference type="ChEBI" id="CHEBI:15378"/>
        <dbReference type="ChEBI" id="CHEBI:15740"/>
        <dbReference type="ChEBI" id="CHEBI:57959"/>
        <dbReference type="ChEBI" id="CHEBI:58629"/>
        <dbReference type="EC" id="3.5.1.9"/>
    </reaction>
</comment>
<dbReference type="SUPFAM" id="SSF53474">
    <property type="entry name" value="alpha/beta-Hydrolases"/>
    <property type="match status" value="1"/>
</dbReference>
<organism evidence="4 5">
    <name type="scientific">Rhynchosporium graminicola</name>
    <dbReference type="NCBI Taxonomy" id="2792576"/>
    <lineage>
        <taxon>Eukaryota</taxon>
        <taxon>Fungi</taxon>
        <taxon>Dikarya</taxon>
        <taxon>Ascomycota</taxon>
        <taxon>Pezizomycotina</taxon>
        <taxon>Leotiomycetes</taxon>
        <taxon>Helotiales</taxon>
        <taxon>Ploettnerulaceae</taxon>
        <taxon>Rhynchosporium</taxon>
    </lineage>
</organism>
<dbReference type="EC" id="3.5.1.9" evidence="3"/>
<dbReference type="PANTHER" id="PTHR48081:SF33">
    <property type="entry name" value="KYNURENINE FORMAMIDASE"/>
    <property type="match status" value="1"/>
</dbReference>
<feature type="active site" evidence="3">
    <location>
        <position position="292"/>
    </location>
</feature>
<evidence type="ECO:0000256" key="1">
    <source>
        <dbReference type="ARBA" id="ARBA00022801"/>
    </source>
</evidence>
<dbReference type="InterPro" id="IPR027519">
    <property type="entry name" value="KFase_ver/fungi-typ"/>
</dbReference>
<comment type="pathway">
    <text evidence="3">Amino-acid degradation; L-tryptophan degradation via kynurenine pathway; L-kynurenine from L-tryptophan: step 2/2.</text>
</comment>
<dbReference type="AlphaFoldDB" id="A0A1E1LCU7"/>
<dbReference type="STRING" id="914237.A0A1E1LCU7"/>
<comment type="caution">
    <text evidence="4">The sequence shown here is derived from an EMBL/GenBank/DDBJ whole genome shotgun (WGS) entry which is preliminary data.</text>
</comment>
<comment type="similarity">
    <text evidence="3">Belongs to the kynurenine formamidase family.</text>
</comment>
<accession>A0A1E1LCU7</accession>
<dbReference type="GO" id="GO:0019441">
    <property type="term" value="P:L-tryptophan catabolic process to kynurenine"/>
    <property type="evidence" value="ECO:0007669"/>
    <property type="project" value="UniProtKB-UniRule"/>
</dbReference>
<dbReference type="InterPro" id="IPR029058">
    <property type="entry name" value="AB_hydrolase_fold"/>
</dbReference>
<keyword evidence="5" id="KW-1185">Reference proteome</keyword>
<dbReference type="InParanoid" id="A0A1E1LCU7"/>
<feature type="active site" evidence="3">
    <location>
        <position position="257"/>
    </location>
</feature>
<dbReference type="InterPro" id="IPR050300">
    <property type="entry name" value="GDXG_lipolytic_enzyme"/>
</dbReference>
<feature type="active site" description="Nucleophile" evidence="3">
    <location>
        <position position="163"/>
    </location>
</feature>
<proteinExistence type="inferred from homology"/>
<comment type="function">
    <text evidence="3">Catalyzes the hydrolysis of N-formyl-L-kynurenine to L-kynurenine, the second step in the kynurenine pathway of tryptophan degradation. Kynurenine may be further oxidized to nicotinic acid, NAD(H) and NADP(H). Required for elimination of toxic metabolites.</text>
</comment>
<feature type="short sequence motif" description="HGGXW" evidence="3">
    <location>
        <begin position="66"/>
        <end position="70"/>
    </location>
</feature>
<gene>
    <name evidence="4" type="ORF">RCO7_11200</name>
</gene>
<evidence type="ECO:0000313" key="5">
    <source>
        <dbReference type="Proteomes" id="UP000178129"/>
    </source>
</evidence>